<organism evidence="2 3">
    <name type="scientific">Candidatus Woesebacteria bacterium GW2011_GWC1_38_13</name>
    <dbReference type="NCBI Taxonomy" id="1618583"/>
    <lineage>
        <taxon>Bacteria</taxon>
        <taxon>Candidatus Woeseibacteriota</taxon>
    </lineage>
</organism>
<gene>
    <name evidence="2" type="ORF">US75_C0016G0010</name>
</gene>
<sequence>METELTYVLIALISALGLLLVVFVFLHLRNLSNLRSLAKELEALKKEKSDLEKGALTSVNVQAKDIIDAANKKASEIIMSIQGISEQEKNILTASFQQMLSANLKDYQIVAGKFSQTYETFIGNIGKDVKARLDMGLTKVVSDAENEMKNASKTVNNSLQNLYKGYEAEVSEYKKGILSQIDKLGVDIIKQVSLKVLGKSLSKKEQEDLVIKSLEEAKKLGFFE</sequence>
<feature type="transmembrane region" description="Helical" evidence="1">
    <location>
        <begin position="6"/>
        <end position="26"/>
    </location>
</feature>
<proteinExistence type="predicted"/>
<comment type="caution">
    <text evidence="2">The sequence shown here is derived from an EMBL/GenBank/DDBJ whole genome shotgun (WGS) entry which is preliminary data.</text>
</comment>
<keyword evidence="1" id="KW-0472">Membrane</keyword>
<keyword evidence="1" id="KW-0812">Transmembrane</keyword>
<dbReference type="EMBL" id="LBUE01000016">
    <property type="protein sequence ID" value="KKQ55652.1"/>
    <property type="molecule type" value="Genomic_DNA"/>
</dbReference>
<evidence type="ECO:0000256" key="1">
    <source>
        <dbReference type="SAM" id="Phobius"/>
    </source>
</evidence>
<name>A0A0G0ILZ7_9BACT</name>
<protein>
    <submittedName>
        <fullName evidence="2">Uncharacterized protein</fullName>
    </submittedName>
</protein>
<reference evidence="2 3" key="1">
    <citation type="journal article" date="2015" name="Nature">
        <title>rRNA introns, odd ribosomes, and small enigmatic genomes across a large radiation of phyla.</title>
        <authorList>
            <person name="Brown C.T."/>
            <person name="Hug L.A."/>
            <person name="Thomas B.C."/>
            <person name="Sharon I."/>
            <person name="Castelle C.J."/>
            <person name="Singh A."/>
            <person name="Wilkins M.J."/>
            <person name="Williams K.H."/>
            <person name="Banfield J.F."/>
        </authorList>
    </citation>
    <scope>NUCLEOTIDE SEQUENCE [LARGE SCALE GENOMIC DNA]</scope>
</reference>
<evidence type="ECO:0000313" key="2">
    <source>
        <dbReference type="EMBL" id="KKQ55652.1"/>
    </source>
</evidence>
<dbReference type="AlphaFoldDB" id="A0A0G0ILZ7"/>
<keyword evidence="1" id="KW-1133">Transmembrane helix</keyword>
<dbReference type="Proteomes" id="UP000034096">
    <property type="component" value="Unassembled WGS sequence"/>
</dbReference>
<accession>A0A0G0ILZ7</accession>
<evidence type="ECO:0000313" key="3">
    <source>
        <dbReference type="Proteomes" id="UP000034096"/>
    </source>
</evidence>